<dbReference type="EMBL" id="JACXVP010000001">
    <property type="protein sequence ID" value="KAG5632595.1"/>
    <property type="molecule type" value="Genomic_DNA"/>
</dbReference>
<accession>A0A9J6B7M4</accession>
<proteinExistence type="predicted"/>
<reference evidence="1 2" key="1">
    <citation type="submission" date="2020-09" db="EMBL/GenBank/DDBJ databases">
        <title>De no assembly of potato wild relative species, Solanum commersonii.</title>
        <authorList>
            <person name="Cho K."/>
        </authorList>
    </citation>
    <scope>NUCLEOTIDE SEQUENCE [LARGE SCALE GENOMIC DNA]</scope>
    <source>
        <strain evidence="1">LZ3.2</strain>
        <tissue evidence="1">Leaf</tissue>
    </source>
</reference>
<comment type="caution">
    <text evidence="1">The sequence shown here is derived from an EMBL/GenBank/DDBJ whole genome shotgun (WGS) entry which is preliminary data.</text>
</comment>
<protein>
    <submittedName>
        <fullName evidence="1">Uncharacterized protein</fullName>
    </submittedName>
</protein>
<gene>
    <name evidence="1" type="ORF">H5410_004312</name>
</gene>
<keyword evidence="2" id="KW-1185">Reference proteome</keyword>
<evidence type="ECO:0000313" key="1">
    <source>
        <dbReference type="EMBL" id="KAG5632595.1"/>
    </source>
</evidence>
<dbReference type="AlphaFoldDB" id="A0A9J6B7M4"/>
<organism evidence="1 2">
    <name type="scientific">Solanum commersonii</name>
    <name type="common">Commerson's wild potato</name>
    <name type="synonym">Commerson's nightshade</name>
    <dbReference type="NCBI Taxonomy" id="4109"/>
    <lineage>
        <taxon>Eukaryota</taxon>
        <taxon>Viridiplantae</taxon>
        <taxon>Streptophyta</taxon>
        <taxon>Embryophyta</taxon>
        <taxon>Tracheophyta</taxon>
        <taxon>Spermatophyta</taxon>
        <taxon>Magnoliopsida</taxon>
        <taxon>eudicotyledons</taxon>
        <taxon>Gunneridae</taxon>
        <taxon>Pentapetalae</taxon>
        <taxon>asterids</taxon>
        <taxon>lamiids</taxon>
        <taxon>Solanales</taxon>
        <taxon>Solanaceae</taxon>
        <taxon>Solanoideae</taxon>
        <taxon>Solaneae</taxon>
        <taxon>Solanum</taxon>
    </lineage>
</organism>
<sequence length="63" mass="7545">MKIVWQLSIIFENVKEFKFIVTNLDTATNNFIIRNYIPVHLYEKASRNYLCNSKFLTSILKME</sequence>
<evidence type="ECO:0000313" key="2">
    <source>
        <dbReference type="Proteomes" id="UP000824120"/>
    </source>
</evidence>
<name>A0A9J6B7M4_SOLCO</name>
<dbReference type="Proteomes" id="UP000824120">
    <property type="component" value="Chromosome 1"/>
</dbReference>